<feature type="transmembrane region" description="Helical" evidence="18">
    <location>
        <begin position="1202"/>
        <end position="1221"/>
    </location>
</feature>
<keyword evidence="15" id="KW-0479">Metal-binding</keyword>
<evidence type="ECO:0000256" key="18">
    <source>
        <dbReference type="SAM" id="Phobius"/>
    </source>
</evidence>
<dbReference type="GeneID" id="25562899"/>
<dbReference type="GO" id="GO:0005891">
    <property type="term" value="C:voltage-gated calcium channel complex"/>
    <property type="evidence" value="ECO:0007669"/>
    <property type="project" value="InterPro"/>
</dbReference>
<evidence type="ECO:0000256" key="11">
    <source>
        <dbReference type="ARBA" id="ARBA00023180"/>
    </source>
</evidence>
<keyword evidence="16" id="KW-0107">Calcium channel</keyword>
<dbReference type="GO" id="GO:0046872">
    <property type="term" value="F:metal ion binding"/>
    <property type="evidence" value="ECO:0007669"/>
    <property type="project" value="UniProtKB-KW"/>
</dbReference>
<dbReference type="OrthoDB" id="2984333at2759"/>
<dbReference type="SUPFAM" id="SSF81324">
    <property type="entry name" value="Voltage-gated potassium channels"/>
    <property type="match status" value="4"/>
</dbReference>
<dbReference type="FunFam" id="1.20.120.350:FF:000095">
    <property type="entry name" value="Voltage-gated Ca2+ channel, alpha subunit"/>
    <property type="match status" value="1"/>
</dbReference>
<keyword evidence="7 16" id="KW-0851">Voltage-gated channel</keyword>
<dbReference type="Pfam" id="PF00520">
    <property type="entry name" value="Ion_trans"/>
    <property type="match status" value="4"/>
</dbReference>
<accession>A0A0L0D426</accession>
<evidence type="ECO:0000256" key="7">
    <source>
        <dbReference type="ARBA" id="ARBA00022882"/>
    </source>
</evidence>
<evidence type="ECO:0000256" key="2">
    <source>
        <dbReference type="ARBA" id="ARBA00022448"/>
    </source>
</evidence>
<evidence type="ECO:0000256" key="8">
    <source>
        <dbReference type="ARBA" id="ARBA00022989"/>
    </source>
</evidence>
<dbReference type="GO" id="GO:0001518">
    <property type="term" value="C:voltage-gated sodium channel complex"/>
    <property type="evidence" value="ECO:0007669"/>
    <property type="project" value="TreeGrafter"/>
</dbReference>
<gene>
    <name evidence="21" type="ORF">AMSG_03287</name>
</gene>
<dbReference type="eggNOG" id="KOG2301">
    <property type="taxonomic scope" value="Eukaryota"/>
</dbReference>
<protein>
    <recommendedName>
        <fullName evidence="14">Calcium-channel protein CCH1</fullName>
    </recommendedName>
</protein>
<evidence type="ECO:0000256" key="9">
    <source>
        <dbReference type="ARBA" id="ARBA00023065"/>
    </source>
</evidence>
<feature type="transmembrane region" description="Helical" evidence="18">
    <location>
        <begin position="206"/>
        <end position="226"/>
    </location>
</feature>
<feature type="region of interest" description="Disordered" evidence="17">
    <location>
        <begin position="1462"/>
        <end position="1509"/>
    </location>
</feature>
<comment type="subcellular location">
    <subcellularLocation>
        <location evidence="1">Cell membrane</location>
        <topology evidence="1">Multi-pass membrane protein</topology>
    </subcellularLocation>
    <subcellularLocation>
        <location evidence="16">Membrane</location>
        <topology evidence="16">Multi-pass membrane protein</topology>
    </subcellularLocation>
</comment>
<keyword evidence="2" id="KW-0813">Transport</keyword>
<dbReference type="EMBL" id="GL349444">
    <property type="protein sequence ID" value="KNC46856.1"/>
    <property type="molecule type" value="Genomic_DNA"/>
</dbReference>
<feature type="transmembrane region" description="Helical" evidence="18">
    <location>
        <begin position="877"/>
        <end position="899"/>
    </location>
</feature>
<dbReference type="Gene3D" id="1.10.287.70">
    <property type="match status" value="3"/>
</dbReference>
<dbReference type="InterPro" id="IPR031649">
    <property type="entry name" value="GPHH_dom"/>
</dbReference>
<feature type="binding site" evidence="15">
    <location>
        <position position="1015"/>
    </location>
    <ligand>
        <name>Ca(2+)</name>
        <dbReference type="ChEBI" id="CHEBI:29108"/>
    </ligand>
</feature>
<organism evidence="21 22">
    <name type="scientific">Thecamonas trahens ATCC 50062</name>
    <dbReference type="NCBI Taxonomy" id="461836"/>
    <lineage>
        <taxon>Eukaryota</taxon>
        <taxon>Apusozoa</taxon>
        <taxon>Apusomonadida</taxon>
        <taxon>Apusomonadidae</taxon>
        <taxon>Thecamonas</taxon>
    </lineage>
</organism>
<dbReference type="InterPro" id="IPR002077">
    <property type="entry name" value="VDCCAlpha1"/>
</dbReference>
<feature type="transmembrane region" description="Helical" evidence="18">
    <location>
        <begin position="314"/>
        <end position="337"/>
    </location>
</feature>
<evidence type="ECO:0000256" key="5">
    <source>
        <dbReference type="ARBA" id="ARBA00022737"/>
    </source>
</evidence>
<dbReference type="Pfam" id="PF16905">
    <property type="entry name" value="GPHH"/>
    <property type="match status" value="1"/>
</dbReference>
<dbReference type="PANTHER" id="PTHR10037:SF62">
    <property type="entry name" value="SODIUM CHANNEL PROTEIN 60E"/>
    <property type="match status" value="1"/>
</dbReference>
<feature type="transmembrane region" description="Helical" evidence="18">
    <location>
        <begin position="417"/>
        <end position="435"/>
    </location>
</feature>
<evidence type="ECO:0000256" key="10">
    <source>
        <dbReference type="ARBA" id="ARBA00023136"/>
    </source>
</evidence>
<feature type="transmembrane region" description="Helical" evidence="18">
    <location>
        <begin position="1138"/>
        <end position="1157"/>
    </location>
</feature>
<feature type="transmembrane region" description="Helical" evidence="18">
    <location>
        <begin position="1104"/>
        <end position="1126"/>
    </location>
</feature>
<evidence type="ECO:0000256" key="14">
    <source>
        <dbReference type="ARBA" id="ARBA00067459"/>
    </source>
</evidence>
<feature type="domain" description="Ion transport" evidence="19">
    <location>
        <begin position="76"/>
        <end position="341"/>
    </location>
</feature>
<evidence type="ECO:0000256" key="12">
    <source>
        <dbReference type="ARBA" id="ARBA00023303"/>
    </source>
</evidence>
<keyword evidence="10 18" id="KW-0472">Membrane</keyword>
<feature type="compositionally biased region" description="Low complexity" evidence="17">
    <location>
        <begin position="1462"/>
        <end position="1497"/>
    </location>
</feature>
<evidence type="ECO:0000256" key="17">
    <source>
        <dbReference type="SAM" id="MobiDB-lite"/>
    </source>
</evidence>
<dbReference type="RefSeq" id="XP_013760129.1">
    <property type="nucleotide sequence ID" value="XM_013904675.1"/>
</dbReference>
<dbReference type="PANTHER" id="PTHR10037">
    <property type="entry name" value="VOLTAGE-GATED CATION CHANNEL CALCIUM AND SODIUM"/>
    <property type="match status" value="1"/>
</dbReference>
<dbReference type="FunFam" id="1.20.120.350:FF:000068">
    <property type="entry name" value="Sodium channel protein"/>
    <property type="match status" value="1"/>
</dbReference>
<evidence type="ECO:0000313" key="22">
    <source>
        <dbReference type="Proteomes" id="UP000054408"/>
    </source>
</evidence>
<evidence type="ECO:0000256" key="4">
    <source>
        <dbReference type="ARBA" id="ARBA00022692"/>
    </source>
</evidence>
<evidence type="ECO:0000259" key="20">
    <source>
        <dbReference type="Pfam" id="PF16905"/>
    </source>
</evidence>
<feature type="transmembrane region" description="Helical" evidence="18">
    <location>
        <begin position="485"/>
        <end position="508"/>
    </location>
</feature>
<dbReference type="FunFam" id="1.10.287.70:FF:000093">
    <property type="entry name" value="Calcium channel subunit Cch1"/>
    <property type="match status" value="1"/>
</dbReference>
<feature type="transmembrane region" description="Helical" evidence="18">
    <location>
        <begin position="529"/>
        <end position="561"/>
    </location>
</feature>
<evidence type="ECO:0000259" key="19">
    <source>
        <dbReference type="Pfam" id="PF00520"/>
    </source>
</evidence>
<feature type="transmembrane region" description="Helical" evidence="18">
    <location>
        <begin position="116"/>
        <end position="136"/>
    </location>
</feature>
<dbReference type="GO" id="GO:0005245">
    <property type="term" value="F:voltage-gated calcium channel activity"/>
    <property type="evidence" value="ECO:0007669"/>
    <property type="project" value="InterPro"/>
</dbReference>
<proteinExistence type="inferred from homology"/>
<dbReference type="Proteomes" id="UP000054408">
    <property type="component" value="Unassembled WGS sequence"/>
</dbReference>
<keyword evidence="9" id="KW-0406">Ion transport</keyword>
<keyword evidence="22" id="KW-1185">Reference proteome</keyword>
<evidence type="ECO:0000256" key="3">
    <source>
        <dbReference type="ARBA" id="ARBA00022475"/>
    </source>
</evidence>
<feature type="transmembrane region" description="Helical" evidence="18">
    <location>
        <begin position="919"/>
        <end position="948"/>
    </location>
</feature>
<keyword evidence="6 15" id="KW-0106">Calcium</keyword>
<comment type="similarity">
    <text evidence="13 16">Belongs to the calcium channel alpha-1 subunit (TC 1.A.1.11) family.</text>
</comment>
<feature type="domain" description="Ion transport" evidence="19">
    <location>
        <begin position="1070"/>
        <end position="1315"/>
    </location>
</feature>
<dbReference type="OMA" id="DPFYHNQ"/>
<dbReference type="InterPro" id="IPR005821">
    <property type="entry name" value="Ion_trans_dom"/>
</dbReference>
<evidence type="ECO:0000256" key="15">
    <source>
        <dbReference type="PIRSR" id="PIRSR602077-1"/>
    </source>
</evidence>
<feature type="transmembrane region" description="Helical" evidence="18">
    <location>
        <begin position="1067"/>
        <end position="1092"/>
    </location>
</feature>
<feature type="domain" description="Voltage-dependent L-type calcium channel IQ-associated" evidence="20">
    <location>
        <begin position="1327"/>
        <end position="1379"/>
    </location>
</feature>
<sequence length="1509" mass="166956">MAEVGVPLMRFGPSSSCGSSGSASLSSSAAWTEDDVELEARVQGVTTNKVYTSRSLLLFELESPIRRMAIALVDSPWFDRFILLAIVVNCVFLALWNPFDPPNSQRNVVLDIAEYVFTAIFTAELMLKALAMGFFMHKHAYLRDPWNWLDFGVVCLGYLTLIPGIGNYSAIRTFRVLRALRTLSGIPGLRVVINALLASMPPLLNVFFLLTFFMVVFAIIGVQLFAGSLRQHCVDLATRSFDPSDVNLCSLSNFGGRDCPSGFQCLATGPNPGFGLISFDNFGVALLTVLQVVTMDEWEIVLTAVLRTTTPLAAFYFVLVILFGALFIVNLVVAVVYSSYATSLDILVEADDFSSDAFDDSHFVPLSVAGPSLAALRAPSLARLHSAESLRSGGSAGADRRLPQWRHLINEFVQSSIFQSIIIAAIVLNTVALSLEYPNAPRKLKDVLFWVNIVFTVLFALEMVLKIAGMGLRRYIADRFNVFDAFIVVVSLIELVAARGEGSGLSVLRAFRLLRVFKLARSWSSLRTLLDVIMSSIGSIGSITLVMVIMIFIFALTGLQLYGGRYEDLPPDRSRTDFDDFWSAIISVFRILIGEWTVPLYDAIRATNESAIIYFVVVLLVGNYLILNLFLAILLSNFEWAEVNRLEEEARAAAEERNGGAASRTATGWRSWPRRVHRLICGRCAEPPHDDHKVVNGTHVDAAGKPVFVVKDSSDDDAPLARPRSVAEHALGSARNEPRSFSLDSIVSAVVESSQAAESECSDDAAATDDAPKYKRLYGNALFAFPPASKLRVVLQKVVEHPSFEWVVLVFIFLSSVALAVEEPGLDPNGSTTRVLYILDVIFAVVFTAELVMKVLVYGFWFHYGAYMTDAWNRLDAAIVAISIVSLAGPSSLSFIRAIRTLRAFRPLRAITRNEGMRVVVNALFASIPAIFNVLLVCGLFWLVFAILGVQAFGSKFAYCTNPDVEFRHQCVGPFNATSPDGETSVELARWTNPNINFDHVPNAFLALFQVATFEGWYDVFWAAIDATDINRQPRTNNQPLMMTQYRPSIRIERPASRLRGVLYDIVMAPAFELAIMVAILANMAAMCLQYYGQPSDYTLGLEIVNYIFAFIFALEAGIKIAVYKWLYFVNRWNQFDFSVVLLSLVGIVITLFGTVLPINPTLLRILRVFRVARIFRIIKSAAGIRKLMITLLYSLPSLVNIGSLLFLIFFIYAILGMNIFGKVILQDQLNNETNFRTFPKSMLLLFRVSTASGWDVLLGECSVQPPDCSREAGNCGDFTLAVLFFVSFLLVTFYVMLNLFVAIILESFDIATREEGATVTDDDLSNFAEKWSHYDPNTTYFIAFTELRALVLELDPPLGVGAELSDADLDAEIHRLDVNIYLADDGSWQVNFLDVLLALSRRVNDDVDLPESIKAKTESRLRKAFPQCRTREPMATTLQIGAALRIVEWYSAFKNRSRARAAAADTAPGPDAAAGTTPAQVSSDSSSSYESYSYSSPAADLASHPVVL</sequence>
<evidence type="ECO:0000256" key="16">
    <source>
        <dbReference type="RuleBase" id="RU003808"/>
    </source>
</evidence>
<keyword evidence="3" id="KW-1003">Cell membrane</keyword>
<feature type="transmembrane region" description="Helical" evidence="18">
    <location>
        <begin position="835"/>
        <end position="857"/>
    </location>
</feature>
<feature type="transmembrane region" description="Helical" evidence="18">
    <location>
        <begin position="447"/>
        <end position="465"/>
    </location>
</feature>
<evidence type="ECO:0000256" key="6">
    <source>
        <dbReference type="ARBA" id="ARBA00022837"/>
    </source>
</evidence>
<keyword evidence="5" id="KW-0677">Repeat</keyword>
<feature type="domain" description="Ion transport" evidence="19">
    <location>
        <begin position="416"/>
        <end position="639"/>
    </location>
</feature>
<dbReference type="GO" id="GO:0005248">
    <property type="term" value="F:voltage-gated sodium channel activity"/>
    <property type="evidence" value="ECO:0007669"/>
    <property type="project" value="TreeGrafter"/>
</dbReference>
<reference evidence="21 22" key="1">
    <citation type="submission" date="2010-05" db="EMBL/GenBank/DDBJ databases">
        <title>The Genome Sequence of Thecamonas trahens ATCC 50062.</title>
        <authorList>
            <consortium name="The Broad Institute Genome Sequencing Platform"/>
            <person name="Russ C."/>
            <person name="Cuomo C."/>
            <person name="Shea T."/>
            <person name="Young S.K."/>
            <person name="Zeng Q."/>
            <person name="Koehrsen M."/>
            <person name="Haas B."/>
            <person name="Borodovsky M."/>
            <person name="Guigo R."/>
            <person name="Alvarado L."/>
            <person name="Berlin A."/>
            <person name="Bochicchio J."/>
            <person name="Borenstein D."/>
            <person name="Chapman S."/>
            <person name="Chen Z."/>
            <person name="Freedman E."/>
            <person name="Gellesch M."/>
            <person name="Goldberg J."/>
            <person name="Griggs A."/>
            <person name="Gujja S."/>
            <person name="Heilman E."/>
            <person name="Heiman D."/>
            <person name="Hepburn T."/>
            <person name="Howarth C."/>
            <person name="Jen D."/>
            <person name="Larson L."/>
            <person name="Mehta T."/>
            <person name="Park D."/>
            <person name="Pearson M."/>
            <person name="Roberts A."/>
            <person name="Saif S."/>
            <person name="Shenoy N."/>
            <person name="Sisk P."/>
            <person name="Stolte C."/>
            <person name="Sykes S."/>
            <person name="Thomson T."/>
            <person name="Walk T."/>
            <person name="White J."/>
            <person name="Yandava C."/>
            <person name="Burger G."/>
            <person name="Gray M.W."/>
            <person name="Holland P.W.H."/>
            <person name="King N."/>
            <person name="Lang F.B.F."/>
            <person name="Roger A.J."/>
            <person name="Ruiz-Trillo I."/>
            <person name="Lander E."/>
            <person name="Nusbaum C."/>
        </authorList>
    </citation>
    <scope>NUCLEOTIDE SEQUENCE [LARGE SCALE GENOMIC DNA]</scope>
    <source>
        <strain evidence="21 22">ATCC 50062</strain>
    </source>
</reference>
<evidence type="ECO:0000256" key="1">
    <source>
        <dbReference type="ARBA" id="ARBA00004651"/>
    </source>
</evidence>
<dbReference type="InterPro" id="IPR027359">
    <property type="entry name" value="Volt_channel_dom_sf"/>
</dbReference>
<feature type="transmembrane region" description="Helical" evidence="18">
    <location>
        <begin position="77"/>
        <end position="96"/>
    </location>
</feature>
<feature type="transmembrane region" description="Helical" evidence="18">
    <location>
        <begin position="613"/>
        <end position="635"/>
    </location>
</feature>
<dbReference type="Gene3D" id="1.10.238.10">
    <property type="entry name" value="EF-hand"/>
    <property type="match status" value="1"/>
</dbReference>
<feature type="transmembrane region" description="Helical" evidence="18">
    <location>
        <begin position="148"/>
        <end position="171"/>
    </location>
</feature>
<keyword evidence="16" id="KW-0109">Calcium transport</keyword>
<feature type="transmembrane region" description="Helical" evidence="18">
    <location>
        <begin position="1279"/>
        <end position="1306"/>
    </location>
</feature>
<name>A0A0L0D426_THETB</name>
<dbReference type="InterPro" id="IPR043203">
    <property type="entry name" value="VGCC_Ca_Na"/>
</dbReference>
<feature type="domain" description="Ion transport" evidence="19">
    <location>
        <begin position="801"/>
        <end position="1028"/>
    </location>
</feature>
<keyword evidence="12" id="KW-0407">Ion channel</keyword>
<dbReference type="Gene3D" id="1.20.120.350">
    <property type="entry name" value="Voltage-gated potassium channels. Chain C"/>
    <property type="match status" value="4"/>
</dbReference>
<keyword evidence="11" id="KW-0325">Glycoprotein</keyword>
<dbReference type="GO" id="GO:0086010">
    <property type="term" value="P:membrane depolarization during action potential"/>
    <property type="evidence" value="ECO:0007669"/>
    <property type="project" value="TreeGrafter"/>
</dbReference>
<evidence type="ECO:0000256" key="13">
    <source>
        <dbReference type="ARBA" id="ARBA00061395"/>
    </source>
</evidence>
<feature type="binding site" evidence="15">
    <location>
        <position position="595"/>
    </location>
    <ligand>
        <name>Ca(2+)</name>
        <dbReference type="ChEBI" id="CHEBI:29108"/>
    </ligand>
</feature>
<keyword evidence="4 18" id="KW-0812">Transmembrane</keyword>
<dbReference type="FunFam" id="1.20.120.350:FF:000009">
    <property type="entry name" value="Voltage-dependent T-type calcium channel subunit alpha"/>
    <property type="match status" value="1"/>
</dbReference>
<keyword evidence="8 18" id="KW-1133">Transmembrane helix</keyword>
<dbReference type="PRINTS" id="PR00167">
    <property type="entry name" value="CACHANNEL"/>
</dbReference>
<dbReference type="STRING" id="461836.A0A0L0D426"/>
<evidence type="ECO:0000313" key="21">
    <source>
        <dbReference type="EMBL" id="KNC46856.1"/>
    </source>
</evidence>